<evidence type="ECO:0000256" key="11">
    <source>
        <dbReference type="ARBA" id="ARBA00082544"/>
    </source>
</evidence>
<keyword evidence="8" id="KW-0472">Membrane</keyword>
<protein>
    <recommendedName>
        <fullName evidence="10">Short-chain dehydrogenase/reductase 3</fullName>
    </recommendedName>
    <alternativeName>
        <fullName evidence="11">Retinal short-chain dehydrogenase/reductase 1</fullName>
    </alternativeName>
</protein>
<dbReference type="Pfam" id="PF00106">
    <property type="entry name" value="adh_short"/>
    <property type="match status" value="1"/>
</dbReference>
<organism evidence="13 14">
    <name type="scientific">Trichonephila inaurata madagascariensis</name>
    <dbReference type="NCBI Taxonomy" id="2747483"/>
    <lineage>
        <taxon>Eukaryota</taxon>
        <taxon>Metazoa</taxon>
        <taxon>Ecdysozoa</taxon>
        <taxon>Arthropoda</taxon>
        <taxon>Chelicerata</taxon>
        <taxon>Arachnida</taxon>
        <taxon>Araneae</taxon>
        <taxon>Araneomorphae</taxon>
        <taxon>Entelegynae</taxon>
        <taxon>Araneoidea</taxon>
        <taxon>Nephilidae</taxon>
        <taxon>Trichonephila</taxon>
        <taxon>Trichonephila inaurata</taxon>
    </lineage>
</organism>
<dbReference type="FunFam" id="3.40.50.720:FF:000131">
    <property type="entry name" value="Short-chain dehydrogenase/reductase 3"/>
    <property type="match status" value="1"/>
</dbReference>
<dbReference type="PRINTS" id="PR00081">
    <property type="entry name" value="GDHRDH"/>
</dbReference>
<dbReference type="PRINTS" id="PR00080">
    <property type="entry name" value="SDRFAMILY"/>
</dbReference>
<comment type="similarity">
    <text evidence="2 12">Belongs to the short-chain dehydrogenases/reductases (SDR) family.</text>
</comment>
<evidence type="ECO:0000256" key="6">
    <source>
        <dbReference type="ARBA" id="ARBA00023002"/>
    </source>
</evidence>
<dbReference type="InterPro" id="IPR002347">
    <property type="entry name" value="SDR_fam"/>
</dbReference>
<dbReference type="AlphaFoldDB" id="A0A8X6YKJ3"/>
<dbReference type="GO" id="GO:0005811">
    <property type="term" value="C:lipid droplet"/>
    <property type="evidence" value="ECO:0007669"/>
    <property type="project" value="TreeGrafter"/>
</dbReference>
<evidence type="ECO:0000256" key="4">
    <source>
        <dbReference type="ARBA" id="ARBA00022857"/>
    </source>
</evidence>
<dbReference type="OrthoDB" id="6420378at2759"/>
<keyword evidence="14" id="KW-1185">Reference proteome</keyword>
<evidence type="ECO:0000256" key="12">
    <source>
        <dbReference type="RuleBase" id="RU000363"/>
    </source>
</evidence>
<dbReference type="Proteomes" id="UP000886998">
    <property type="component" value="Unassembled WGS sequence"/>
</dbReference>
<dbReference type="CDD" id="cd05339">
    <property type="entry name" value="17beta-HSDXI-like_SDR_c"/>
    <property type="match status" value="1"/>
</dbReference>
<evidence type="ECO:0000256" key="1">
    <source>
        <dbReference type="ARBA" id="ARBA00004141"/>
    </source>
</evidence>
<evidence type="ECO:0000256" key="9">
    <source>
        <dbReference type="ARBA" id="ARBA00059620"/>
    </source>
</evidence>
<evidence type="ECO:0000256" key="8">
    <source>
        <dbReference type="ARBA" id="ARBA00023136"/>
    </source>
</evidence>
<sequence>MNSLFPKEFSVVLVLLQLVPLVLYETLKAIVLSFVPRRFKHKKDITGQNILITGAGSGIGRLLAIEFSKHAVCVVMLDLNKSSLIETEKLLHPSTRTFIYECDVSDRNQVYKVAKTIKEEVGKIDILVNNAGIVSGKGILNIPDEKIVKTVEVNSLAHFWTCKAFLPDMIQTNKGHIVSMASLAGIQGLPNLSDYCASKFAAVGLMESLKLELDAQKLDGIKLTTICPSLISTGLFEGTKPALTVFMTPEFVVGEIMKAILEEINFIMLPRWMYIIILLKWTMPRRAVEKFTENSGLLDFMDTFRGRSTNDHSEP</sequence>
<evidence type="ECO:0000256" key="5">
    <source>
        <dbReference type="ARBA" id="ARBA00022989"/>
    </source>
</evidence>
<dbReference type="Gene3D" id="3.40.50.720">
    <property type="entry name" value="NAD(P)-binding Rossmann-like Domain"/>
    <property type="match status" value="1"/>
</dbReference>
<evidence type="ECO:0000256" key="7">
    <source>
        <dbReference type="ARBA" id="ARBA00023098"/>
    </source>
</evidence>
<evidence type="ECO:0000256" key="3">
    <source>
        <dbReference type="ARBA" id="ARBA00022692"/>
    </source>
</evidence>
<dbReference type="InterPro" id="IPR036291">
    <property type="entry name" value="NAD(P)-bd_dom_sf"/>
</dbReference>
<name>A0A8X6YKJ3_9ARAC</name>
<gene>
    <name evidence="13" type="primary">Sdr16c6</name>
    <name evidence="13" type="ORF">TNIN_400141</name>
</gene>
<keyword evidence="3" id="KW-0812">Transmembrane</keyword>
<reference evidence="13" key="1">
    <citation type="submission" date="2020-08" db="EMBL/GenBank/DDBJ databases">
        <title>Multicomponent nature underlies the extraordinary mechanical properties of spider dragline silk.</title>
        <authorList>
            <person name="Kono N."/>
            <person name="Nakamura H."/>
            <person name="Mori M."/>
            <person name="Yoshida Y."/>
            <person name="Ohtoshi R."/>
            <person name="Malay A.D."/>
            <person name="Moran D.A.P."/>
            <person name="Tomita M."/>
            <person name="Numata K."/>
            <person name="Arakawa K."/>
        </authorList>
    </citation>
    <scope>NUCLEOTIDE SEQUENCE</scope>
</reference>
<dbReference type="PANTHER" id="PTHR24322">
    <property type="entry name" value="PKSB"/>
    <property type="match status" value="1"/>
</dbReference>
<comment type="caution">
    <text evidence="13">The sequence shown here is derived from an EMBL/GenBank/DDBJ whole genome shotgun (WGS) entry which is preliminary data.</text>
</comment>
<evidence type="ECO:0000313" key="13">
    <source>
        <dbReference type="EMBL" id="GFY73224.1"/>
    </source>
</evidence>
<comment type="subcellular location">
    <subcellularLocation>
        <location evidence="1">Membrane</location>
        <topology evidence="1">Multi-pass membrane protein</topology>
    </subcellularLocation>
</comment>
<evidence type="ECO:0000256" key="10">
    <source>
        <dbReference type="ARBA" id="ARBA00068717"/>
    </source>
</evidence>
<dbReference type="GO" id="GO:0052650">
    <property type="term" value="F:all-trans-retinol dehydrogenase (NADP+) activity"/>
    <property type="evidence" value="ECO:0007669"/>
    <property type="project" value="UniProtKB-ARBA"/>
</dbReference>
<dbReference type="SUPFAM" id="SSF51735">
    <property type="entry name" value="NAD(P)-binding Rossmann-fold domains"/>
    <property type="match status" value="1"/>
</dbReference>
<dbReference type="PANTHER" id="PTHR24322:SF748">
    <property type="entry name" value="FI23927P1-RELATED"/>
    <property type="match status" value="1"/>
</dbReference>
<evidence type="ECO:0000313" key="14">
    <source>
        <dbReference type="Proteomes" id="UP000886998"/>
    </source>
</evidence>
<keyword evidence="4" id="KW-0521">NADP</keyword>
<proteinExistence type="inferred from homology"/>
<evidence type="ECO:0000256" key="2">
    <source>
        <dbReference type="ARBA" id="ARBA00006484"/>
    </source>
</evidence>
<keyword evidence="5" id="KW-1133">Transmembrane helix</keyword>
<keyword evidence="6" id="KW-0560">Oxidoreductase</keyword>
<accession>A0A8X6YKJ3</accession>
<dbReference type="GO" id="GO:0016020">
    <property type="term" value="C:membrane"/>
    <property type="evidence" value="ECO:0007669"/>
    <property type="project" value="UniProtKB-SubCell"/>
</dbReference>
<dbReference type="EMBL" id="BMAV01019926">
    <property type="protein sequence ID" value="GFY73224.1"/>
    <property type="molecule type" value="Genomic_DNA"/>
</dbReference>
<comment type="function">
    <text evidence="9">Catalyzes the reduction of all-trans-retinal to all-trans-retinol in the presence of NADPH.</text>
</comment>
<keyword evidence="7" id="KW-0443">Lipid metabolism</keyword>